<evidence type="ECO:0000256" key="1">
    <source>
        <dbReference type="SAM" id="MobiDB-lite"/>
    </source>
</evidence>
<evidence type="ECO:0000313" key="2">
    <source>
        <dbReference type="EMBL" id="KAL1272192.1"/>
    </source>
</evidence>
<organism evidence="2 3">
    <name type="scientific">Cirrhinus molitorella</name>
    <name type="common">mud carp</name>
    <dbReference type="NCBI Taxonomy" id="172907"/>
    <lineage>
        <taxon>Eukaryota</taxon>
        <taxon>Metazoa</taxon>
        <taxon>Chordata</taxon>
        <taxon>Craniata</taxon>
        <taxon>Vertebrata</taxon>
        <taxon>Euteleostomi</taxon>
        <taxon>Actinopterygii</taxon>
        <taxon>Neopterygii</taxon>
        <taxon>Teleostei</taxon>
        <taxon>Ostariophysi</taxon>
        <taxon>Cypriniformes</taxon>
        <taxon>Cyprinidae</taxon>
        <taxon>Labeoninae</taxon>
        <taxon>Labeonini</taxon>
        <taxon>Cirrhinus</taxon>
    </lineage>
</organism>
<comment type="caution">
    <text evidence="2">The sequence shown here is derived from an EMBL/GenBank/DDBJ whole genome shotgun (WGS) entry which is preliminary data.</text>
</comment>
<accession>A0ABR3N5K9</accession>
<dbReference type="EMBL" id="JAYMGO010000006">
    <property type="protein sequence ID" value="KAL1272192.1"/>
    <property type="molecule type" value="Genomic_DNA"/>
</dbReference>
<dbReference type="Proteomes" id="UP001558613">
    <property type="component" value="Unassembled WGS sequence"/>
</dbReference>
<sequence length="96" mass="10440">MVGSPLSLAGILASGQKRTRATLYKSSTADESRSTSSRRPPRKSPRIQSAVAVAAFSLDRDIGSWRSQEADSELGQLKFHSAVANQDQELLHFPAR</sequence>
<protein>
    <submittedName>
        <fullName evidence="2">Uncharacterized protein</fullName>
    </submittedName>
</protein>
<keyword evidence="3" id="KW-1185">Reference proteome</keyword>
<name>A0ABR3N5K9_9TELE</name>
<gene>
    <name evidence="2" type="ORF">QQF64_028054</name>
</gene>
<evidence type="ECO:0000313" key="3">
    <source>
        <dbReference type="Proteomes" id="UP001558613"/>
    </source>
</evidence>
<feature type="region of interest" description="Disordered" evidence="1">
    <location>
        <begin position="20"/>
        <end position="48"/>
    </location>
</feature>
<reference evidence="2 3" key="1">
    <citation type="submission" date="2023-09" db="EMBL/GenBank/DDBJ databases">
        <authorList>
            <person name="Wang M."/>
        </authorList>
    </citation>
    <scope>NUCLEOTIDE SEQUENCE [LARGE SCALE GENOMIC DNA]</scope>
    <source>
        <strain evidence="2">GT-2023</strain>
        <tissue evidence="2">Liver</tissue>
    </source>
</reference>
<proteinExistence type="predicted"/>